<accession>A0A0U4P4J7</accession>
<gene>
    <name evidence="2" type="ORF">APT59_05625</name>
</gene>
<dbReference type="Proteomes" id="UP000064137">
    <property type="component" value="Chromosome"/>
</dbReference>
<reference evidence="2 3" key="1">
    <citation type="submission" date="2016-01" db="EMBL/GenBank/DDBJ databases">
        <title>Annotation of Pseudomonas oryzihabitans USDA-ARS-USMARC-56511.</title>
        <authorList>
            <person name="Harhay G.P."/>
            <person name="Harhay D.M."/>
            <person name="Smith T.P.L."/>
            <person name="Bono J.L."/>
            <person name="Heaton M.P."/>
            <person name="Clawson M.L."/>
            <person name="Chitko-Mckown C.G."/>
            <person name="Capik S.F."/>
            <person name="DeDonder K.D."/>
            <person name="Apley M.D."/>
            <person name="Lubbers B.V."/>
            <person name="White B.J."/>
            <person name="Larson R.L."/>
        </authorList>
    </citation>
    <scope>NUCLEOTIDE SEQUENCE [LARGE SCALE GENOMIC DNA]</scope>
    <source>
        <strain evidence="2 3">USDA-ARS-USMARC-56511</strain>
    </source>
</reference>
<dbReference type="CDD" id="cd01948">
    <property type="entry name" value="EAL"/>
    <property type="match status" value="1"/>
</dbReference>
<dbReference type="RefSeq" id="WP_059313960.1">
    <property type="nucleotide sequence ID" value="NZ_CP013987.1"/>
</dbReference>
<protein>
    <submittedName>
        <fullName evidence="2">Diguanylate phosphodiesterase</fullName>
    </submittedName>
</protein>
<dbReference type="Gene3D" id="3.30.70.270">
    <property type="match status" value="1"/>
</dbReference>
<dbReference type="OrthoDB" id="9804951at2"/>
<dbReference type="SUPFAM" id="SSF55781">
    <property type="entry name" value="GAF domain-like"/>
    <property type="match status" value="1"/>
</dbReference>
<name>A0A0U4P4J7_9PSED</name>
<dbReference type="InterPro" id="IPR043128">
    <property type="entry name" value="Rev_trsase/Diguanyl_cyclase"/>
</dbReference>
<dbReference type="InterPro" id="IPR029016">
    <property type="entry name" value="GAF-like_dom_sf"/>
</dbReference>
<evidence type="ECO:0000259" key="1">
    <source>
        <dbReference type="PROSITE" id="PS50883"/>
    </source>
</evidence>
<dbReference type="Gene3D" id="3.20.20.450">
    <property type="entry name" value="EAL domain"/>
    <property type="match status" value="1"/>
</dbReference>
<dbReference type="PANTHER" id="PTHR33121">
    <property type="entry name" value="CYCLIC DI-GMP PHOSPHODIESTERASE PDEF"/>
    <property type="match status" value="1"/>
</dbReference>
<dbReference type="InterPro" id="IPR035919">
    <property type="entry name" value="EAL_sf"/>
</dbReference>
<dbReference type="EMBL" id="CP013987">
    <property type="protein sequence ID" value="ALZ83711.1"/>
    <property type="molecule type" value="Genomic_DNA"/>
</dbReference>
<dbReference type="PROSITE" id="PS50883">
    <property type="entry name" value="EAL"/>
    <property type="match status" value="1"/>
</dbReference>
<dbReference type="SMART" id="SM00052">
    <property type="entry name" value="EAL"/>
    <property type="match status" value="1"/>
</dbReference>
<dbReference type="KEGG" id="por:APT59_05625"/>
<dbReference type="Pfam" id="PF00563">
    <property type="entry name" value="EAL"/>
    <property type="match status" value="1"/>
</dbReference>
<dbReference type="Gene3D" id="3.30.450.40">
    <property type="match status" value="1"/>
</dbReference>
<dbReference type="AlphaFoldDB" id="A0A0U4P4J7"/>
<evidence type="ECO:0000313" key="3">
    <source>
        <dbReference type="Proteomes" id="UP000064137"/>
    </source>
</evidence>
<sequence>MADFLQYEDDRLNALHALELLDSAPAEEFDRLCELVASSFNVPTALISLVDRDRQWFKARVGFDLPQMPREDAFCAHTIQAADGRMEINDARCDARFSHNPLVVRAPHVRFYAGSTLVTEGGYAIGSLCILDSQPRELNATERKRLDDFAAQVMRLIALRQHLRRRDPVSGLPNRQQFQADVAQLAELRPGELRLLVLIDPLETQWKDQLVLAQGMWPFETFLRCLALRLCDALSERAKVYHVDTRRFAFLLPADCDYPPLLDTLIAQLRTPVQADRIPIDPPVKAGVVPFVLTAGEVRDLLRKGLVAVDQAALSPRHWGLYERPQDQAFQRIFQLVRQLPEALERGDFSLAFQPRLALPDRTLCSAEALLRWTHPQLGPIAPGDFIPAIEKTALIHSVTRWVIRTAIAQLARWDSDYQGRLSLNLSPRDFDEGDLVALLRETCQRQGVDPRRLEVEITEGEWLRRNPEAIAQLHDLRALGLNIAIDDFGSGYSNFAYLYELPVTSVKLDRSLIHDLPSDPRKQEVVRALLALIGKLGYRSVAEGIETEDVLTFLQDAGCDEVQGYLLARPMALPAFEAWYAEQG</sequence>
<dbReference type="PANTHER" id="PTHR33121:SF19">
    <property type="entry name" value="CYCLIC DI-GMP PHOSPHODIESTERASE PA2567"/>
    <property type="match status" value="1"/>
</dbReference>
<dbReference type="GO" id="GO:0071111">
    <property type="term" value="F:cyclic-guanylate-specific phosphodiesterase activity"/>
    <property type="evidence" value="ECO:0007669"/>
    <property type="project" value="InterPro"/>
</dbReference>
<dbReference type="SUPFAM" id="SSF141868">
    <property type="entry name" value="EAL domain-like"/>
    <property type="match status" value="1"/>
</dbReference>
<organism evidence="2 3">
    <name type="scientific">Pseudomonas oryzihabitans</name>
    <dbReference type="NCBI Taxonomy" id="47885"/>
    <lineage>
        <taxon>Bacteria</taxon>
        <taxon>Pseudomonadati</taxon>
        <taxon>Pseudomonadota</taxon>
        <taxon>Gammaproteobacteria</taxon>
        <taxon>Pseudomonadales</taxon>
        <taxon>Pseudomonadaceae</taxon>
        <taxon>Pseudomonas</taxon>
    </lineage>
</organism>
<proteinExistence type="predicted"/>
<dbReference type="InterPro" id="IPR050706">
    <property type="entry name" value="Cyclic-di-GMP_PDE-like"/>
</dbReference>
<feature type="domain" description="EAL" evidence="1">
    <location>
        <begin position="333"/>
        <end position="585"/>
    </location>
</feature>
<evidence type="ECO:0000313" key="2">
    <source>
        <dbReference type="EMBL" id="ALZ83711.1"/>
    </source>
</evidence>
<dbReference type="InterPro" id="IPR001633">
    <property type="entry name" value="EAL_dom"/>
</dbReference>